<organism evidence="3 4">
    <name type="scientific">Coemansia spiralis</name>
    <dbReference type="NCBI Taxonomy" id="417178"/>
    <lineage>
        <taxon>Eukaryota</taxon>
        <taxon>Fungi</taxon>
        <taxon>Fungi incertae sedis</taxon>
        <taxon>Zoopagomycota</taxon>
        <taxon>Kickxellomycotina</taxon>
        <taxon>Kickxellomycetes</taxon>
        <taxon>Kickxellales</taxon>
        <taxon>Kickxellaceae</taxon>
        <taxon>Coemansia</taxon>
    </lineage>
</organism>
<evidence type="ECO:0000256" key="1">
    <source>
        <dbReference type="SAM" id="MobiDB-lite"/>
    </source>
</evidence>
<dbReference type="EMBL" id="JANBTX010000088">
    <property type="protein sequence ID" value="KAJ2686955.1"/>
    <property type="molecule type" value="Genomic_DNA"/>
</dbReference>
<feature type="compositionally biased region" description="Basic and acidic residues" evidence="1">
    <location>
        <begin position="30"/>
        <end position="42"/>
    </location>
</feature>
<evidence type="ECO:0000313" key="3">
    <source>
        <dbReference type="EMBL" id="KAJ2686955.1"/>
    </source>
</evidence>
<dbReference type="Proteomes" id="UP001151516">
    <property type="component" value="Unassembled WGS sequence"/>
</dbReference>
<evidence type="ECO:0000256" key="2">
    <source>
        <dbReference type="SAM" id="Phobius"/>
    </source>
</evidence>
<proteinExistence type="predicted"/>
<dbReference type="AlphaFoldDB" id="A0A9W8L4S6"/>
<feature type="transmembrane region" description="Helical" evidence="2">
    <location>
        <begin position="62"/>
        <end position="79"/>
    </location>
</feature>
<sequence>MTASMPANIRKRSELYAKNIAKRGSVKSSLDPKTEQKHEAERLRKKGLGASTPVHTSTSRRLLVALVAITVGSALYQVLSPMFASGAGSSGGGKEATKSRAALTREQQAREAAAVLKSLNAKAAERYLKSAKTWQPPVMKASVEDEDEDEETPAIVVEGPLV</sequence>
<accession>A0A9W8L4S6</accession>
<keyword evidence="4" id="KW-1185">Reference proteome</keyword>
<feature type="region of interest" description="Disordered" evidence="1">
    <location>
        <begin position="84"/>
        <end position="105"/>
    </location>
</feature>
<gene>
    <name evidence="3" type="ORF">IWW39_003270</name>
</gene>
<keyword evidence="2" id="KW-0812">Transmembrane</keyword>
<protein>
    <submittedName>
        <fullName evidence="3">Uncharacterized protein</fullName>
    </submittedName>
</protein>
<feature type="region of interest" description="Disordered" evidence="1">
    <location>
        <begin position="21"/>
        <end position="54"/>
    </location>
</feature>
<feature type="region of interest" description="Disordered" evidence="1">
    <location>
        <begin position="135"/>
        <end position="162"/>
    </location>
</feature>
<reference evidence="3" key="1">
    <citation type="submission" date="2022-07" db="EMBL/GenBank/DDBJ databases">
        <title>Phylogenomic reconstructions and comparative analyses of Kickxellomycotina fungi.</title>
        <authorList>
            <person name="Reynolds N.K."/>
            <person name="Stajich J.E."/>
            <person name="Barry K."/>
            <person name="Grigoriev I.V."/>
            <person name="Crous P."/>
            <person name="Smith M.E."/>
        </authorList>
    </citation>
    <scope>NUCLEOTIDE SEQUENCE</scope>
    <source>
        <strain evidence="3">CBS 109367</strain>
    </source>
</reference>
<keyword evidence="2" id="KW-0472">Membrane</keyword>
<keyword evidence="2" id="KW-1133">Transmembrane helix</keyword>
<name>A0A9W8L4S6_9FUNG</name>
<comment type="caution">
    <text evidence="3">The sequence shown here is derived from an EMBL/GenBank/DDBJ whole genome shotgun (WGS) entry which is preliminary data.</text>
</comment>
<dbReference type="OrthoDB" id="5591801at2759"/>
<evidence type="ECO:0000313" key="4">
    <source>
        <dbReference type="Proteomes" id="UP001151516"/>
    </source>
</evidence>